<evidence type="ECO:0000313" key="6">
    <source>
        <dbReference type="EMBL" id="OGI59577.1"/>
    </source>
</evidence>
<name>A0A1F6UQD7_9BACT</name>
<keyword evidence="4 5" id="KW-0472">Membrane</keyword>
<evidence type="ECO:0000256" key="5">
    <source>
        <dbReference type="SAM" id="Phobius"/>
    </source>
</evidence>
<feature type="transmembrane region" description="Helical" evidence="5">
    <location>
        <begin position="68"/>
        <end position="88"/>
    </location>
</feature>
<dbReference type="STRING" id="1801732.A2814_01115"/>
<evidence type="ECO:0000256" key="2">
    <source>
        <dbReference type="ARBA" id="ARBA00022692"/>
    </source>
</evidence>
<feature type="transmembrane region" description="Helical" evidence="5">
    <location>
        <begin position="103"/>
        <end position="122"/>
    </location>
</feature>
<comment type="caution">
    <text evidence="6">The sequence shown here is derived from an EMBL/GenBank/DDBJ whole genome shotgun (WGS) entry which is preliminary data.</text>
</comment>
<feature type="transmembrane region" description="Helical" evidence="5">
    <location>
        <begin position="6"/>
        <end position="24"/>
    </location>
</feature>
<gene>
    <name evidence="6" type="ORF">A2814_01115</name>
</gene>
<dbReference type="Pfam" id="PF07681">
    <property type="entry name" value="DoxX"/>
    <property type="match status" value="1"/>
</dbReference>
<dbReference type="InterPro" id="IPR032808">
    <property type="entry name" value="DoxX"/>
</dbReference>
<accession>A0A1F6UQD7</accession>
<dbReference type="EMBL" id="MFTI01000031">
    <property type="protein sequence ID" value="OGI59577.1"/>
    <property type="molecule type" value="Genomic_DNA"/>
</dbReference>
<evidence type="ECO:0008006" key="8">
    <source>
        <dbReference type="Google" id="ProtNLM"/>
    </source>
</evidence>
<protein>
    <recommendedName>
        <fullName evidence="8">DoxX family protein</fullName>
    </recommendedName>
</protein>
<feature type="transmembrane region" description="Helical" evidence="5">
    <location>
        <begin position="44"/>
        <end position="62"/>
    </location>
</feature>
<dbReference type="Proteomes" id="UP000177869">
    <property type="component" value="Unassembled WGS sequence"/>
</dbReference>
<dbReference type="GO" id="GO:0016020">
    <property type="term" value="C:membrane"/>
    <property type="evidence" value="ECO:0007669"/>
    <property type="project" value="UniProtKB-SubCell"/>
</dbReference>
<evidence type="ECO:0000256" key="4">
    <source>
        <dbReference type="ARBA" id="ARBA00023136"/>
    </source>
</evidence>
<evidence type="ECO:0000256" key="1">
    <source>
        <dbReference type="ARBA" id="ARBA00004141"/>
    </source>
</evidence>
<keyword evidence="3 5" id="KW-1133">Transmembrane helix</keyword>
<evidence type="ECO:0000256" key="3">
    <source>
        <dbReference type="ARBA" id="ARBA00022989"/>
    </source>
</evidence>
<reference evidence="6 7" key="1">
    <citation type="journal article" date="2016" name="Nat. Commun.">
        <title>Thousands of microbial genomes shed light on interconnected biogeochemical processes in an aquifer system.</title>
        <authorList>
            <person name="Anantharaman K."/>
            <person name="Brown C.T."/>
            <person name="Hug L.A."/>
            <person name="Sharon I."/>
            <person name="Castelle C.J."/>
            <person name="Probst A.J."/>
            <person name="Thomas B.C."/>
            <person name="Singh A."/>
            <person name="Wilkins M.J."/>
            <person name="Karaoz U."/>
            <person name="Brodie E.L."/>
            <person name="Williams K.H."/>
            <person name="Hubbard S.S."/>
            <person name="Banfield J.F."/>
        </authorList>
    </citation>
    <scope>NUCLEOTIDE SEQUENCE [LARGE SCALE GENOMIC DNA]</scope>
</reference>
<proteinExistence type="predicted"/>
<sequence>MDILLLVGRIMFGGYFLMMGMMHFKNLKMMTGYAASKGTPLPSFAVIVSGLMIFMGGLGVIFGQYIQISLALIAIFLLLVTPVMHAFWKETDPNKKMIEMQNFLKNMTMFGASIALLALSFGL</sequence>
<organism evidence="6 7">
    <name type="scientific">Candidatus Nomurabacteria bacterium RIFCSPHIGHO2_01_FULL_38_19</name>
    <dbReference type="NCBI Taxonomy" id="1801732"/>
    <lineage>
        <taxon>Bacteria</taxon>
        <taxon>Candidatus Nomuraibacteriota</taxon>
    </lineage>
</organism>
<dbReference type="AlphaFoldDB" id="A0A1F6UQD7"/>
<evidence type="ECO:0000313" key="7">
    <source>
        <dbReference type="Proteomes" id="UP000177869"/>
    </source>
</evidence>
<comment type="subcellular location">
    <subcellularLocation>
        <location evidence="1">Membrane</location>
        <topology evidence="1">Multi-pass membrane protein</topology>
    </subcellularLocation>
</comment>
<keyword evidence="2 5" id="KW-0812">Transmembrane</keyword>